<proteinExistence type="predicted"/>
<feature type="non-terminal residue" evidence="1">
    <location>
        <position position="1"/>
    </location>
</feature>
<evidence type="ECO:0000313" key="2">
    <source>
        <dbReference type="Proteomes" id="UP001189429"/>
    </source>
</evidence>
<keyword evidence="2" id="KW-1185">Reference proteome</keyword>
<sequence length="71" mass="7712">EEKTQTLEFKALQEHKDSLQKFIVAQQSMQKQMQEFKGQATMIETAVNSMTDLLGASADAALGPAAQVQAA</sequence>
<dbReference type="EMBL" id="CAUYUJ010008824">
    <property type="protein sequence ID" value="CAK0825054.1"/>
    <property type="molecule type" value="Genomic_DNA"/>
</dbReference>
<gene>
    <name evidence="1" type="ORF">PCOR1329_LOCUS25291</name>
</gene>
<reference evidence="1" key="1">
    <citation type="submission" date="2023-10" db="EMBL/GenBank/DDBJ databases">
        <authorList>
            <person name="Chen Y."/>
            <person name="Shah S."/>
            <person name="Dougan E. K."/>
            <person name="Thang M."/>
            <person name="Chan C."/>
        </authorList>
    </citation>
    <scope>NUCLEOTIDE SEQUENCE [LARGE SCALE GENOMIC DNA]</scope>
</reference>
<comment type="caution">
    <text evidence="1">The sequence shown here is derived from an EMBL/GenBank/DDBJ whole genome shotgun (WGS) entry which is preliminary data.</text>
</comment>
<dbReference type="Proteomes" id="UP001189429">
    <property type="component" value="Unassembled WGS sequence"/>
</dbReference>
<accession>A0ABN9S031</accession>
<protein>
    <submittedName>
        <fullName evidence="1">Uncharacterized protein</fullName>
    </submittedName>
</protein>
<name>A0ABN9S031_9DINO</name>
<evidence type="ECO:0000313" key="1">
    <source>
        <dbReference type="EMBL" id="CAK0825054.1"/>
    </source>
</evidence>
<organism evidence="1 2">
    <name type="scientific">Prorocentrum cordatum</name>
    <dbReference type="NCBI Taxonomy" id="2364126"/>
    <lineage>
        <taxon>Eukaryota</taxon>
        <taxon>Sar</taxon>
        <taxon>Alveolata</taxon>
        <taxon>Dinophyceae</taxon>
        <taxon>Prorocentrales</taxon>
        <taxon>Prorocentraceae</taxon>
        <taxon>Prorocentrum</taxon>
    </lineage>
</organism>